<evidence type="ECO:0000259" key="17">
    <source>
        <dbReference type="SMART" id="SM00475"/>
    </source>
</evidence>
<evidence type="ECO:0000256" key="12">
    <source>
        <dbReference type="ARBA" id="ARBA00023125"/>
    </source>
</evidence>
<evidence type="ECO:0000256" key="11">
    <source>
        <dbReference type="ARBA" id="ARBA00022932"/>
    </source>
</evidence>
<evidence type="ECO:0000256" key="13">
    <source>
        <dbReference type="ARBA" id="ARBA00023204"/>
    </source>
</evidence>
<dbReference type="InterPro" id="IPR008918">
    <property type="entry name" value="HhH2"/>
</dbReference>
<dbReference type="PANTHER" id="PTHR10133:SF27">
    <property type="entry name" value="DNA POLYMERASE NU"/>
    <property type="match status" value="1"/>
</dbReference>
<dbReference type="Gene3D" id="1.20.1060.10">
    <property type="entry name" value="Taq DNA Polymerase, Chain T, domain 4"/>
    <property type="match status" value="1"/>
</dbReference>
<keyword evidence="7" id="KW-0540">Nuclease</keyword>
<feature type="domain" description="5'-3' exonuclease" evidence="17">
    <location>
        <begin position="3"/>
        <end position="262"/>
    </location>
</feature>
<dbReference type="InterPro" id="IPR001098">
    <property type="entry name" value="DNA-dir_DNA_pol_A_palm_dom"/>
</dbReference>
<dbReference type="CDD" id="cd09859">
    <property type="entry name" value="PIN_53EXO"/>
    <property type="match status" value="1"/>
</dbReference>
<comment type="subunit">
    <text evidence="16">Single-chain monomer with multiple functions.</text>
</comment>
<dbReference type="SUPFAM" id="SSF88723">
    <property type="entry name" value="PIN domain-like"/>
    <property type="match status" value="1"/>
</dbReference>
<dbReference type="AlphaFoldDB" id="A0A1M4TG15"/>
<keyword evidence="20" id="KW-1185">Reference proteome</keyword>
<dbReference type="InterPro" id="IPR043502">
    <property type="entry name" value="DNA/RNA_pol_sf"/>
</dbReference>
<dbReference type="InterPro" id="IPR054690">
    <property type="entry name" value="DNA_polI_exonuclease"/>
</dbReference>
<protein>
    <recommendedName>
        <fullName evidence="3 15">DNA polymerase I</fullName>
        <ecNumber evidence="2 15">2.7.7.7</ecNumber>
    </recommendedName>
</protein>
<dbReference type="EMBL" id="FQVG01000004">
    <property type="protein sequence ID" value="SHE43452.1"/>
    <property type="molecule type" value="Genomic_DNA"/>
</dbReference>
<dbReference type="InterPro" id="IPR020045">
    <property type="entry name" value="DNA_polI_H3TH"/>
</dbReference>
<evidence type="ECO:0000313" key="19">
    <source>
        <dbReference type="EMBL" id="SHE43452.1"/>
    </source>
</evidence>
<dbReference type="InterPro" id="IPR036397">
    <property type="entry name" value="RNaseH_sf"/>
</dbReference>
<keyword evidence="4 16" id="KW-0808">Transferase</keyword>
<dbReference type="CDD" id="cd09898">
    <property type="entry name" value="H3TH_53EXO"/>
    <property type="match status" value="1"/>
</dbReference>
<dbReference type="FunFam" id="3.40.50.1010:FF:000001">
    <property type="entry name" value="DNA polymerase I"/>
    <property type="match status" value="1"/>
</dbReference>
<dbReference type="SUPFAM" id="SSF53098">
    <property type="entry name" value="Ribonuclease H-like"/>
    <property type="match status" value="1"/>
</dbReference>
<dbReference type="InterPro" id="IPR012337">
    <property type="entry name" value="RNaseH-like_sf"/>
</dbReference>
<evidence type="ECO:0000256" key="1">
    <source>
        <dbReference type="ARBA" id="ARBA00007705"/>
    </source>
</evidence>
<dbReference type="EC" id="2.7.7.7" evidence="2 15"/>
<dbReference type="InterPro" id="IPR002421">
    <property type="entry name" value="5-3_exonuclease"/>
</dbReference>
<dbReference type="CDD" id="cd08637">
    <property type="entry name" value="DNA_pol_A_pol_I_C"/>
    <property type="match status" value="1"/>
</dbReference>
<dbReference type="Pfam" id="PF00476">
    <property type="entry name" value="DNA_pol_A"/>
    <property type="match status" value="1"/>
</dbReference>
<dbReference type="GO" id="GO:0006302">
    <property type="term" value="P:double-strand break repair"/>
    <property type="evidence" value="ECO:0007669"/>
    <property type="project" value="TreeGrafter"/>
</dbReference>
<feature type="domain" description="DNA-directed DNA polymerase family A palm" evidence="18">
    <location>
        <begin position="603"/>
        <end position="810"/>
    </location>
</feature>
<keyword evidence="5 16" id="KW-0548">Nucleotidyltransferase</keyword>
<dbReference type="Pfam" id="PF22619">
    <property type="entry name" value="DNA_polI_exo1"/>
    <property type="match status" value="1"/>
</dbReference>
<dbReference type="GO" id="GO:0003677">
    <property type="term" value="F:DNA binding"/>
    <property type="evidence" value="ECO:0007669"/>
    <property type="project" value="UniProtKB-UniRule"/>
</dbReference>
<evidence type="ECO:0000313" key="20">
    <source>
        <dbReference type="Proteomes" id="UP000184423"/>
    </source>
</evidence>
<dbReference type="InterPro" id="IPR018320">
    <property type="entry name" value="DNA_polymerase_1"/>
</dbReference>
<keyword evidence="8 16" id="KW-0227">DNA damage</keyword>
<gene>
    <name evidence="16" type="primary">polA</name>
    <name evidence="19" type="ORF">SAMN02746091_00380</name>
</gene>
<dbReference type="Pfam" id="PF01367">
    <property type="entry name" value="5_3_exonuc"/>
    <property type="match status" value="1"/>
</dbReference>
<dbReference type="InterPro" id="IPR002298">
    <property type="entry name" value="DNA_polymerase_A"/>
</dbReference>
<evidence type="ECO:0000256" key="14">
    <source>
        <dbReference type="ARBA" id="ARBA00049244"/>
    </source>
</evidence>
<dbReference type="GO" id="GO:0003887">
    <property type="term" value="F:DNA-directed DNA polymerase activity"/>
    <property type="evidence" value="ECO:0007669"/>
    <property type="project" value="UniProtKB-UniRule"/>
</dbReference>
<reference evidence="20" key="1">
    <citation type="submission" date="2016-11" db="EMBL/GenBank/DDBJ databases">
        <authorList>
            <person name="Varghese N."/>
            <person name="Submissions S."/>
        </authorList>
    </citation>
    <scope>NUCLEOTIDE SEQUENCE [LARGE SCALE GENOMIC DNA]</scope>
    <source>
        <strain evidence="20">DSM 10124</strain>
    </source>
</reference>
<dbReference type="CDD" id="cd06140">
    <property type="entry name" value="DNA_polA_I_Bacillus_like_exo"/>
    <property type="match status" value="1"/>
</dbReference>
<evidence type="ECO:0000256" key="8">
    <source>
        <dbReference type="ARBA" id="ARBA00022763"/>
    </source>
</evidence>
<dbReference type="Proteomes" id="UP000184423">
    <property type="component" value="Unassembled WGS sequence"/>
</dbReference>
<dbReference type="Gene3D" id="3.30.70.370">
    <property type="match status" value="1"/>
</dbReference>
<keyword evidence="9 16" id="KW-0378">Hydrolase</keyword>
<accession>A0A1M4TG15</accession>
<evidence type="ECO:0000256" key="16">
    <source>
        <dbReference type="RuleBase" id="RU004460"/>
    </source>
</evidence>
<keyword evidence="10 16" id="KW-0269">Exonuclease</keyword>
<dbReference type="Pfam" id="PF02739">
    <property type="entry name" value="5_3_exonuc_N"/>
    <property type="match status" value="1"/>
</dbReference>
<dbReference type="InterPro" id="IPR036279">
    <property type="entry name" value="5-3_exonuclease_C_sf"/>
</dbReference>
<dbReference type="InterPro" id="IPR029060">
    <property type="entry name" value="PIN-like_dom_sf"/>
</dbReference>
<keyword evidence="13 16" id="KW-0234">DNA repair</keyword>
<proteinExistence type="inferred from homology"/>
<comment type="similarity">
    <text evidence="1 16">Belongs to the DNA polymerase type-A family.</text>
</comment>
<organism evidence="19 20">
    <name type="scientific">Caloramator proteoclasticus DSM 10124</name>
    <dbReference type="NCBI Taxonomy" id="1121262"/>
    <lineage>
        <taxon>Bacteria</taxon>
        <taxon>Bacillati</taxon>
        <taxon>Bacillota</taxon>
        <taxon>Clostridia</taxon>
        <taxon>Eubacteriales</taxon>
        <taxon>Clostridiaceae</taxon>
        <taxon>Caloramator</taxon>
    </lineage>
</organism>
<dbReference type="Gene3D" id="3.30.420.10">
    <property type="entry name" value="Ribonuclease H-like superfamily/Ribonuclease H"/>
    <property type="match status" value="1"/>
</dbReference>
<dbReference type="PROSITE" id="PS00447">
    <property type="entry name" value="DNA_POLYMERASE_A"/>
    <property type="match status" value="1"/>
</dbReference>
<dbReference type="Gene3D" id="1.10.150.20">
    <property type="entry name" value="5' to 3' exonuclease, C-terminal subdomain"/>
    <property type="match status" value="2"/>
</dbReference>
<keyword evidence="6 16" id="KW-0235">DNA replication</keyword>
<comment type="catalytic activity">
    <reaction evidence="14 16">
        <text>DNA(n) + a 2'-deoxyribonucleoside 5'-triphosphate = DNA(n+1) + diphosphate</text>
        <dbReference type="Rhea" id="RHEA:22508"/>
        <dbReference type="Rhea" id="RHEA-COMP:17339"/>
        <dbReference type="Rhea" id="RHEA-COMP:17340"/>
        <dbReference type="ChEBI" id="CHEBI:33019"/>
        <dbReference type="ChEBI" id="CHEBI:61560"/>
        <dbReference type="ChEBI" id="CHEBI:173112"/>
        <dbReference type="EC" id="2.7.7.7"/>
    </reaction>
</comment>
<keyword evidence="11 16" id="KW-0239">DNA-directed DNA polymerase</keyword>
<dbReference type="PRINTS" id="PR00868">
    <property type="entry name" value="DNAPOLI"/>
</dbReference>
<dbReference type="InterPro" id="IPR020046">
    <property type="entry name" value="5-3_exonucl_a-hlix_arch_N"/>
</dbReference>
<evidence type="ECO:0000256" key="4">
    <source>
        <dbReference type="ARBA" id="ARBA00022679"/>
    </source>
</evidence>
<dbReference type="GO" id="GO:0006261">
    <property type="term" value="P:DNA-templated DNA replication"/>
    <property type="evidence" value="ECO:0007669"/>
    <property type="project" value="UniProtKB-UniRule"/>
</dbReference>
<evidence type="ECO:0000256" key="6">
    <source>
        <dbReference type="ARBA" id="ARBA00022705"/>
    </source>
</evidence>
<dbReference type="FunFam" id="1.20.1060.10:FF:000001">
    <property type="entry name" value="DNA polymerase I"/>
    <property type="match status" value="1"/>
</dbReference>
<dbReference type="FunFam" id="1.10.150.20:FF:000002">
    <property type="entry name" value="DNA polymerase I"/>
    <property type="match status" value="1"/>
</dbReference>
<name>A0A1M4TG15_9CLOT</name>
<dbReference type="Gene3D" id="3.40.50.1010">
    <property type="entry name" value="5'-nuclease"/>
    <property type="match status" value="1"/>
</dbReference>
<evidence type="ECO:0000256" key="9">
    <source>
        <dbReference type="ARBA" id="ARBA00022801"/>
    </source>
</evidence>
<dbReference type="GO" id="GO:0008409">
    <property type="term" value="F:5'-3' exonuclease activity"/>
    <property type="evidence" value="ECO:0007669"/>
    <property type="project" value="UniProtKB-UniRule"/>
</dbReference>
<evidence type="ECO:0000256" key="10">
    <source>
        <dbReference type="ARBA" id="ARBA00022839"/>
    </source>
</evidence>
<comment type="function">
    <text evidence="16">In addition to polymerase activity, this DNA polymerase exhibits 5'-3' exonuclease activity.</text>
</comment>
<dbReference type="NCBIfam" id="NF004397">
    <property type="entry name" value="PRK05755.1"/>
    <property type="match status" value="1"/>
</dbReference>
<dbReference type="SMART" id="SM00482">
    <property type="entry name" value="POLAc"/>
    <property type="match status" value="1"/>
</dbReference>
<dbReference type="PANTHER" id="PTHR10133">
    <property type="entry name" value="DNA POLYMERASE I"/>
    <property type="match status" value="1"/>
</dbReference>
<evidence type="ECO:0000256" key="3">
    <source>
        <dbReference type="ARBA" id="ARBA00020311"/>
    </source>
</evidence>
<dbReference type="SUPFAM" id="SSF56672">
    <property type="entry name" value="DNA/RNA polymerases"/>
    <property type="match status" value="1"/>
</dbReference>
<dbReference type="SMART" id="SM00475">
    <property type="entry name" value="53EXOc"/>
    <property type="match status" value="1"/>
</dbReference>
<dbReference type="InterPro" id="IPR019760">
    <property type="entry name" value="DNA-dir_DNA_pol_A_CS"/>
</dbReference>
<dbReference type="NCBIfam" id="TIGR00593">
    <property type="entry name" value="pola"/>
    <property type="match status" value="1"/>
</dbReference>
<evidence type="ECO:0000259" key="18">
    <source>
        <dbReference type="SMART" id="SM00482"/>
    </source>
</evidence>
<dbReference type="SUPFAM" id="SSF47807">
    <property type="entry name" value="5' to 3' exonuclease, C-terminal subdomain"/>
    <property type="match status" value="1"/>
</dbReference>
<evidence type="ECO:0000256" key="2">
    <source>
        <dbReference type="ARBA" id="ARBA00012417"/>
    </source>
</evidence>
<dbReference type="SMART" id="SM00279">
    <property type="entry name" value="HhH2"/>
    <property type="match status" value="1"/>
</dbReference>
<keyword evidence="12 16" id="KW-0238">DNA-binding</keyword>
<evidence type="ECO:0000256" key="7">
    <source>
        <dbReference type="ARBA" id="ARBA00022722"/>
    </source>
</evidence>
<dbReference type="FunFam" id="1.10.150.20:FF:000003">
    <property type="entry name" value="DNA polymerase I"/>
    <property type="match status" value="1"/>
</dbReference>
<evidence type="ECO:0000256" key="5">
    <source>
        <dbReference type="ARBA" id="ARBA00022695"/>
    </source>
</evidence>
<sequence>MSNKLLIIDGNSLMNRVFYALPPMNNSEGKHTNAVYGLSVILLKIIKDLKPNYIAAAFDKKAPTFRHIEYEEYKAGRKKMPDELAEQFPIAKELLRAFNIGIYEIEGYEADDIIGTMSSKFEQDGFEIYILTGDRDSLQLVSNSTKVLITKKGITDLEVYDIEAIREKYGFDPIKIIDLKGLMGDTSDNIPGVPGIGEKTAIKLLSEFGSIENIYENIDKITAKKVKENLINNREQAFLSKKLATINKNVPISFNLNEMNIENYDYQKVMAIFEELDFKSLINKIPNVEEQKKEEVKKVELNFNIDELKLFLKNKGEIYFYYIKEEDTLVFENGYAVKGNFLWEFKTLFEDKNIEKNTYDAKALYNRLMAYGIKLRGLKNDLGIILYLLNPSDDFSSNNKVIANILRLNENQLTNEHIPIFIGFMKNIIEEKLKLIKEYSLEKLLYEIEIPLIEVLASMEHYGFKINKEVLKDIGFKLSEEIDKLTSEIYDIAGEEFNINSPKQLGVILFEKLNLPVIKKTKTGYSTNAEVLEELRDKHEIVSKIITYRQLVKLKTTYIDGLMNAVQADGKIHSNFNQMITATGRISSTEPNLQNIPIKLEQGREIRRAFEPENNNYVILTADYSQIELRLLAHISGDENLIESFKNGEDIHKRTASEVFNIPIDEVTAIQRSRAKAINFGIVYGLSDFGLAQDLKITRKEAKEYIENYFARYTGVRKYLDDVIKRAKENGYVKTIFNRIRFIPEINSSNRNIRMLGERLAMNTPIQGSAADIIKIAMVNVYRKLEELGLKSRIILQVHDELVLEVHKEELEEVKKIVKFEMENCVELKVPLIVDIKWANNWYEAK</sequence>
<evidence type="ECO:0000256" key="15">
    <source>
        <dbReference type="NCBIfam" id="TIGR00593"/>
    </source>
</evidence>
<dbReference type="RefSeq" id="WP_073247746.1">
    <property type="nucleotide sequence ID" value="NZ_FQVG01000004.1"/>
</dbReference>